<dbReference type="KEGG" id="asip:AQUSIP_08560"/>
<evidence type="ECO:0000259" key="6">
    <source>
        <dbReference type="PROSITE" id="PS51387"/>
    </source>
</evidence>
<dbReference type="Gene3D" id="3.30.465.10">
    <property type="match status" value="1"/>
</dbReference>
<protein>
    <submittedName>
        <fullName evidence="7">6-hydroxy-D-nicotine oxidase</fullName>
    </submittedName>
</protein>
<dbReference type="RefSeq" id="WP_148338862.1">
    <property type="nucleotide sequence ID" value="NZ_LR699119.1"/>
</dbReference>
<dbReference type="EMBL" id="LR699119">
    <property type="protein sequence ID" value="VVC75566.1"/>
    <property type="molecule type" value="Genomic_DNA"/>
</dbReference>
<dbReference type="PANTHER" id="PTHR42973:SF39">
    <property type="entry name" value="FAD-BINDING PCMH-TYPE DOMAIN-CONTAINING PROTEIN"/>
    <property type="match status" value="1"/>
</dbReference>
<dbReference type="OrthoDB" id="9775082at2"/>
<accession>A0A5E4PGT0</accession>
<gene>
    <name evidence="7" type="ORF">AQUSIP_08560</name>
</gene>
<dbReference type="Gene3D" id="3.40.462.20">
    <property type="match status" value="1"/>
</dbReference>
<dbReference type="InterPro" id="IPR016166">
    <property type="entry name" value="FAD-bd_PCMH"/>
</dbReference>
<reference evidence="7 8" key="1">
    <citation type="submission" date="2019-08" db="EMBL/GenBank/DDBJ databases">
        <authorList>
            <person name="Guy L."/>
        </authorList>
    </citation>
    <scope>NUCLEOTIDE SEQUENCE [LARGE SCALE GENOMIC DNA]</scope>
    <source>
        <strain evidence="7 8">SGT-108</strain>
    </source>
</reference>
<dbReference type="AlphaFoldDB" id="A0A5E4PGT0"/>
<evidence type="ECO:0000256" key="1">
    <source>
        <dbReference type="ARBA" id="ARBA00001974"/>
    </source>
</evidence>
<dbReference type="Pfam" id="PF08031">
    <property type="entry name" value="BBE"/>
    <property type="match status" value="1"/>
</dbReference>
<evidence type="ECO:0000256" key="2">
    <source>
        <dbReference type="ARBA" id="ARBA00005466"/>
    </source>
</evidence>
<feature type="domain" description="FAD-binding PCMH-type" evidence="6">
    <location>
        <begin position="36"/>
        <end position="207"/>
    </location>
</feature>
<dbReference type="PROSITE" id="PS51387">
    <property type="entry name" value="FAD_PCMH"/>
    <property type="match status" value="1"/>
</dbReference>
<dbReference type="InterPro" id="IPR012951">
    <property type="entry name" value="BBE"/>
</dbReference>
<evidence type="ECO:0000256" key="3">
    <source>
        <dbReference type="ARBA" id="ARBA00022630"/>
    </source>
</evidence>
<evidence type="ECO:0000313" key="8">
    <source>
        <dbReference type="Proteomes" id="UP000324194"/>
    </source>
</evidence>
<dbReference type="InterPro" id="IPR036318">
    <property type="entry name" value="FAD-bd_PCMH-like_sf"/>
</dbReference>
<dbReference type="InterPro" id="IPR016167">
    <property type="entry name" value="FAD-bd_PCMH_sub1"/>
</dbReference>
<comment type="cofactor">
    <cofactor evidence="1">
        <name>FAD</name>
        <dbReference type="ChEBI" id="CHEBI:57692"/>
    </cofactor>
</comment>
<dbReference type="InterPro" id="IPR006094">
    <property type="entry name" value="Oxid_FAD_bind_N"/>
</dbReference>
<dbReference type="PANTHER" id="PTHR42973">
    <property type="entry name" value="BINDING OXIDOREDUCTASE, PUTATIVE (AFU_ORTHOLOGUE AFUA_1G17690)-RELATED"/>
    <property type="match status" value="1"/>
</dbReference>
<evidence type="ECO:0000256" key="4">
    <source>
        <dbReference type="ARBA" id="ARBA00022827"/>
    </source>
</evidence>
<comment type="similarity">
    <text evidence="2">Belongs to the oxygen-dependent FAD-linked oxidoreductase family.</text>
</comment>
<keyword evidence="5" id="KW-0560">Oxidoreductase</keyword>
<dbReference type="GO" id="GO:0016491">
    <property type="term" value="F:oxidoreductase activity"/>
    <property type="evidence" value="ECO:0007669"/>
    <property type="project" value="UniProtKB-KW"/>
</dbReference>
<sequence>MRNQPQLQKFQSLLRGRLITPADEDYDKARAVYNGMIDKKPALIAQCVDAADVIAAVNFARDSGMRTAIRGGGHNGPGLGTVEDGLVIDLRRMKGIQVNPVNRTAHVQGGCTWGDVDHATHAFGLVTPSGFISTTGVGGLTLGGGIGYLTRKHGLTIDNLVSVDMVLADGSFVTASAVTHPELFWAVRGGGGNFGVVTSFEFQLHPLSMVYGGPMLWPAERGAELLEIWRDYILSAPEDINGWFAFLTVPPVAPFPDQFHLKKMCAIVWCDTGRADEAEKRFASIRKQFGEPAIDFTGLLPWPALQTLFDALLPSGLQWYWKADFFNDINREAVQLHVKHGTRLPTPLSTMHIYPINGAAHRIDKNGTAFSFRDANFAQVIAGIDPDPANNDKIIAWAREYWQDLHPYSSGGAYINMIMDEGQDMVKAAYRDNYGRLVTIKNKYDSNNLFRINQNISPKG</sequence>
<keyword evidence="8" id="KW-1185">Reference proteome</keyword>
<dbReference type="InterPro" id="IPR050416">
    <property type="entry name" value="FAD-linked_Oxidoreductase"/>
</dbReference>
<keyword evidence="4" id="KW-0274">FAD</keyword>
<dbReference type="Proteomes" id="UP000324194">
    <property type="component" value="Chromosome 1"/>
</dbReference>
<dbReference type="SUPFAM" id="SSF56176">
    <property type="entry name" value="FAD-binding/transporter-associated domain-like"/>
    <property type="match status" value="1"/>
</dbReference>
<keyword evidence="3" id="KW-0285">Flavoprotein</keyword>
<organism evidence="7 8">
    <name type="scientific">Aquicella siphonis</name>
    <dbReference type="NCBI Taxonomy" id="254247"/>
    <lineage>
        <taxon>Bacteria</taxon>
        <taxon>Pseudomonadati</taxon>
        <taxon>Pseudomonadota</taxon>
        <taxon>Gammaproteobacteria</taxon>
        <taxon>Legionellales</taxon>
        <taxon>Coxiellaceae</taxon>
        <taxon>Aquicella</taxon>
    </lineage>
</organism>
<dbReference type="InterPro" id="IPR016169">
    <property type="entry name" value="FAD-bd_PCMH_sub2"/>
</dbReference>
<evidence type="ECO:0000256" key="5">
    <source>
        <dbReference type="ARBA" id="ARBA00023002"/>
    </source>
</evidence>
<name>A0A5E4PGT0_9COXI</name>
<evidence type="ECO:0000313" key="7">
    <source>
        <dbReference type="EMBL" id="VVC75566.1"/>
    </source>
</evidence>
<proteinExistence type="inferred from homology"/>
<dbReference type="Pfam" id="PF01565">
    <property type="entry name" value="FAD_binding_4"/>
    <property type="match status" value="1"/>
</dbReference>
<dbReference type="GO" id="GO:0071949">
    <property type="term" value="F:FAD binding"/>
    <property type="evidence" value="ECO:0007669"/>
    <property type="project" value="InterPro"/>
</dbReference>
<dbReference type="Gene3D" id="3.30.43.10">
    <property type="entry name" value="Uridine Diphospho-n-acetylenolpyruvylglucosamine Reductase, domain 2"/>
    <property type="match status" value="1"/>
</dbReference>